<dbReference type="AlphaFoldDB" id="A0AA43TZP9"/>
<feature type="compositionally biased region" description="Low complexity" evidence="1">
    <location>
        <begin position="165"/>
        <end position="182"/>
    </location>
</feature>
<sequence>MASSSAEHSIQALRNLLENTSKKSTASKENTIEEKAEEEKNQQNSTTGNYVENTEEKIVEGKTIRGNNEQNVVVMGNIVGKNTEETVVEETTGEEKNKQNIVKGNTVEEKTFEGENTNEQGLICAHDPTLDNTHGPLEGQTGRGEPVARKSPACEELDVQTRIHTQASSAPTSAAPTESVSTRPVTPIQASSTRASAMPIKPETSSFTYTTLLPNPDTSARLQKLRDRVNEDIEASSSTYTIVLPNPGRTPTK</sequence>
<reference evidence="2" key="1">
    <citation type="journal article" date="2023" name="Genome Biol. Evol.">
        <title>First Whole Genome Sequence and Flow Cytometry Genome Size Data for the Lichen-Forming Fungus Ramalina farinacea (Ascomycota).</title>
        <authorList>
            <person name="Llewellyn T."/>
            <person name="Mian S."/>
            <person name="Hill R."/>
            <person name="Leitch I.J."/>
            <person name="Gaya E."/>
        </authorList>
    </citation>
    <scope>NUCLEOTIDE SEQUENCE</scope>
    <source>
        <strain evidence="2">LIQ254RAFAR</strain>
    </source>
</reference>
<proteinExistence type="predicted"/>
<dbReference type="EMBL" id="JAPUFD010000017">
    <property type="protein sequence ID" value="MDI1492105.1"/>
    <property type="molecule type" value="Genomic_DNA"/>
</dbReference>
<keyword evidence="3" id="KW-1185">Reference proteome</keyword>
<feature type="compositionally biased region" description="Basic and acidic residues" evidence="1">
    <location>
        <begin position="30"/>
        <end position="41"/>
    </location>
</feature>
<evidence type="ECO:0000256" key="1">
    <source>
        <dbReference type="SAM" id="MobiDB-lite"/>
    </source>
</evidence>
<name>A0AA43TZP9_9LECA</name>
<dbReference type="Proteomes" id="UP001161017">
    <property type="component" value="Unassembled WGS sequence"/>
</dbReference>
<organism evidence="2 3">
    <name type="scientific">Ramalina farinacea</name>
    <dbReference type="NCBI Taxonomy" id="258253"/>
    <lineage>
        <taxon>Eukaryota</taxon>
        <taxon>Fungi</taxon>
        <taxon>Dikarya</taxon>
        <taxon>Ascomycota</taxon>
        <taxon>Pezizomycotina</taxon>
        <taxon>Lecanoromycetes</taxon>
        <taxon>OSLEUM clade</taxon>
        <taxon>Lecanoromycetidae</taxon>
        <taxon>Lecanorales</taxon>
        <taxon>Lecanorineae</taxon>
        <taxon>Ramalinaceae</taxon>
        <taxon>Ramalina</taxon>
    </lineage>
</organism>
<protein>
    <submittedName>
        <fullName evidence="2">Uncharacterized protein</fullName>
    </submittedName>
</protein>
<feature type="region of interest" description="Disordered" evidence="1">
    <location>
        <begin position="164"/>
        <end position="202"/>
    </location>
</feature>
<gene>
    <name evidence="2" type="ORF">OHK93_003317</name>
</gene>
<evidence type="ECO:0000313" key="2">
    <source>
        <dbReference type="EMBL" id="MDI1492105.1"/>
    </source>
</evidence>
<accession>A0AA43TZP9</accession>
<evidence type="ECO:0000313" key="3">
    <source>
        <dbReference type="Proteomes" id="UP001161017"/>
    </source>
</evidence>
<comment type="caution">
    <text evidence="2">The sequence shown here is derived from an EMBL/GenBank/DDBJ whole genome shotgun (WGS) entry which is preliminary data.</text>
</comment>
<feature type="region of interest" description="Disordered" evidence="1">
    <location>
        <begin position="1"/>
        <end position="54"/>
    </location>
</feature>